<proteinExistence type="predicted"/>
<organism evidence="2 3">
    <name type="scientific">Gigaspora margarita</name>
    <dbReference type="NCBI Taxonomy" id="4874"/>
    <lineage>
        <taxon>Eukaryota</taxon>
        <taxon>Fungi</taxon>
        <taxon>Fungi incertae sedis</taxon>
        <taxon>Mucoromycota</taxon>
        <taxon>Glomeromycotina</taxon>
        <taxon>Glomeromycetes</taxon>
        <taxon>Diversisporales</taxon>
        <taxon>Gigasporaceae</taxon>
        <taxon>Gigaspora</taxon>
    </lineage>
</organism>
<keyword evidence="3" id="KW-1185">Reference proteome</keyword>
<comment type="caution">
    <text evidence="2">The sequence shown here is derived from an EMBL/GenBank/DDBJ whole genome shotgun (WGS) entry which is preliminary data.</text>
</comment>
<dbReference type="Proteomes" id="UP000789901">
    <property type="component" value="Unassembled WGS sequence"/>
</dbReference>
<reference evidence="2 3" key="1">
    <citation type="submission" date="2021-06" db="EMBL/GenBank/DDBJ databases">
        <authorList>
            <person name="Kallberg Y."/>
            <person name="Tangrot J."/>
            <person name="Rosling A."/>
        </authorList>
    </citation>
    <scope>NUCLEOTIDE SEQUENCE [LARGE SCALE GENOMIC DNA]</scope>
    <source>
        <strain evidence="2 3">120-4 pot B 10/14</strain>
    </source>
</reference>
<evidence type="ECO:0000313" key="2">
    <source>
        <dbReference type="EMBL" id="CAG8816360.1"/>
    </source>
</evidence>
<accession>A0ABN7W5F1</accession>
<dbReference type="PANTHER" id="PTHR47718">
    <property type="entry name" value="OS01G0519700 PROTEIN"/>
    <property type="match status" value="1"/>
</dbReference>
<dbReference type="Pfam" id="PF10551">
    <property type="entry name" value="MULE"/>
    <property type="match status" value="1"/>
</dbReference>
<sequence length="371" mass="42860">DQDLDEAINFPVVGQTSRNWNESDDNSGLVEEQPVNISQRHVNTFYSTFNSVKLSIDAPVVEQAFRNWEEIDSFISFYAKTQNFVSVIRRSEYDKGVCRIHRYTCKHQDFSNVIQTFKQQNHVKGKAVVLLNNLLERKAEDSRWIINWRVDSTNNSLTSLFWMSPDQYDLYIQYRNVVQHDNTYSTNCFKIALGFFVIVDNNNRSRLVGQALMNDETVESYEWVLQTLISNTNVMPLTIITDNDLAINAAIANNKLIVEFPDTVSYFNRALFNEKKPSTYIQYKNWNHSITGSTLTHASSKFSPEIDQWITTYLTLSSLSMQQQEIAQAIWYISCLIDDFEDLGLQSNSTELSNLTQSSNLFDLTEQSLTE</sequence>
<feature type="domain" description="MULE transposase" evidence="1">
    <location>
        <begin position="177"/>
        <end position="253"/>
    </location>
</feature>
<evidence type="ECO:0000259" key="1">
    <source>
        <dbReference type="Pfam" id="PF10551"/>
    </source>
</evidence>
<evidence type="ECO:0000313" key="3">
    <source>
        <dbReference type="Proteomes" id="UP000789901"/>
    </source>
</evidence>
<dbReference type="InterPro" id="IPR018289">
    <property type="entry name" value="MULE_transposase_dom"/>
</dbReference>
<name>A0ABN7W5F1_GIGMA</name>
<gene>
    <name evidence="2" type="ORF">GMARGA_LOCUS26520</name>
</gene>
<protein>
    <submittedName>
        <fullName evidence="2">28144_t:CDS:1</fullName>
    </submittedName>
</protein>
<feature type="non-terminal residue" evidence="2">
    <location>
        <position position="1"/>
    </location>
</feature>
<dbReference type="EMBL" id="CAJVQB010031030">
    <property type="protein sequence ID" value="CAG8816360.1"/>
    <property type="molecule type" value="Genomic_DNA"/>
</dbReference>